<dbReference type="SUPFAM" id="SSF53474">
    <property type="entry name" value="alpha/beta-Hydrolases"/>
    <property type="match status" value="1"/>
</dbReference>
<keyword evidence="2" id="KW-0378">Hydrolase</keyword>
<dbReference type="InterPro" id="IPR046879">
    <property type="entry name" value="KANL3/Tex30_Abhydrolase"/>
</dbReference>
<dbReference type="PANTHER" id="PTHR13136">
    <property type="entry name" value="TESTIS DEVELOPMENT PROTEIN PRTD"/>
    <property type="match status" value="1"/>
</dbReference>
<gene>
    <name evidence="2" type="ORF">R2Q92_08770</name>
</gene>
<dbReference type="EMBL" id="JAWJYN010000002">
    <property type="protein sequence ID" value="MDZ8161935.1"/>
    <property type="molecule type" value="Genomic_DNA"/>
</dbReference>
<comment type="caution">
    <text evidence="2">The sequence shown here is derived from an EMBL/GenBank/DDBJ whole genome shotgun (WGS) entry which is preliminary data.</text>
</comment>
<evidence type="ECO:0000259" key="1">
    <source>
        <dbReference type="Pfam" id="PF20408"/>
    </source>
</evidence>
<accession>A0ABU5N767</accession>
<reference evidence="2 3" key="1">
    <citation type="submission" date="2023-10" db="EMBL/GenBank/DDBJ databases">
        <title>Microbacterium xanthum sp. nov., isolated from seaweed.</title>
        <authorList>
            <person name="Lee S.D."/>
        </authorList>
    </citation>
    <scope>NUCLEOTIDE SEQUENCE [LARGE SCALE GENOMIC DNA]</scope>
    <source>
        <strain evidence="2 3">KCTC 19124</strain>
    </source>
</reference>
<protein>
    <submittedName>
        <fullName evidence="2">Alpha/beta family hydrolase</fullName>
    </submittedName>
</protein>
<organism evidence="2 3">
    <name type="scientific">Microbacterium aquimaris</name>
    <dbReference type="NCBI Taxonomy" id="459816"/>
    <lineage>
        <taxon>Bacteria</taxon>
        <taxon>Bacillati</taxon>
        <taxon>Actinomycetota</taxon>
        <taxon>Actinomycetes</taxon>
        <taxon>Micrococcales</taxon>
        <taxon>Microbacteriaceae</taxon>
        <taxon>Microbacterium</taxon>
    </lineage>
</organism>
<evidence type="ECO:0000313" key="2">
    <source>
        <dbReference type="EMBL" id="MDZ8161935.1"/>
    </source>
</evidence>
<dbReference type="GO" id="GO:0016787">
    <property type="term" value="F:hydrolase activity"/>
    <property type="evidence" value="ECO:0007669"/>
    <property type="project" value="UniProtKB-KW"/>
</dbReference>
<proteinExistence type="predicted"/>
<name>A0ABU5N767_9MICO</name>
<feature type="domain" description="KANL3/Tex30 alpha/beta hydrolase-like" evidence="1">
    <location>
        <begin position="28"/>
        <end position="200"/>
    </location>
</feature>
<dbReference type="PANTHER" id="PTHR13136:SF11">
    <property type="entry name" value="TESTIS-EXPRESSED PROTEIN 30"/>
    <property type="match status" value="1"/>
</dbReference>
<dbReference type="InterPro" id="IPR029058">
    <property type="entry name" value="AB_hydrolase_fold"/>
</dbReference>
<dbReference type="InterPro" id="IPR026555">
    <property type="entry name" value="NSL3/Tex30"/>
</dbReference>
<dbReference type="Gene3D" id="3.40.50.1820">
    <property type="entry name" value="alpha/beta hydrolase"/>
    <property type="match status" value="1"/>
</dbReference>
<dbReference type="Proteomes" id="UP001291912">
    <property type="component" value="Unassembled WGS sequence"/>
</dbReference>
<sequence length="221" mass="23327">MTDTVEVDLPTGVTSVRVATTVPEGAWAVVAVAHGAGSSFDHPGVTGFTDAVNTAGVATVRFTFPYVEAGRRMPGPAAHAVSTWHAIGDRITADLPDLPFFAAGRSYGGRMASMATADGALSPRGLVYLGYPLHPPGKPDRPRVEHLPVIHAPQLFVSGTRDPFVRPREQLEEAVASCRDATLHWVEGAGHSFETTGRRTPAAESAAALAPVVVDWMRARA</sequence>
<keyword evidence="3" id="KW-1185">Reference proteome</keyword>
<dbReference type="Pfam" id="PF20408">
    <property type="entry name" value="Abhydrolase_11"/>
    <property type="match status" value="1"/>
</dbReference>
<dbReference type="RefSeq" id="WP_194424440.1">
    <property type="nucleotide sequence ID" value="NZ_BAAAPT010000002.1"/>
</dbReference>
<evidence type="ECO:0000313" key="3">
    <source>
        <dbReference type="Proteomes" id="UP001291912"/>
    </source>
</evidence>